<evidence type="ECO:0000256" key="1">
    <source>
        <dbReference type="SAM" id="MobiDB-lite"/>
    </source>
</evidence>
<reference evidence="6" key="3">
    <citation type="journal article" date="2017" name="Genome Announc.">
        <title>Genome sequences of Cyberlindnera fabianii 65, Pichia kudriavzevii 129, and Saccharomyces cerevisiae 131 isolated from fermented masau fruits in Zimbabwe.</title>
        <authorList>
            <person name="van Rijswijck I.M.H."/>
            <person name="Derks M.F.L."/>
            <person name="Abee T."/>
            <person name="de Ridder D."/>
            <person name="Smid E.J."/>
        </authorList>
    </citation>
    <scope>NUCLEOTIDE SEQUENCE [LARGE SCALE GENOMIC DNA]</scope>
    <source>
        <strain evidence="6">129</strain>
    </source>
</reference>
<dbReference type="EMBL" id="MQVM01000003">
    <property type="protein sequence ID" value="ONH76667.1"/>
    <property type="molecule type" value="Genomic_DNA"/>
</dbReference>
<dbReference type="Proteomes" id="UP000029867">
    <property type="component" value="Unassembled WGS sequence"/>
</dbReference>
<reference evidence="2" key="2">
    <citation type="submission" date="2014-08" db="EMBL/GenBank/DDBJ databases">
        <title>Exploiting Issatchenkia orientalis SD108 for Succinic Acid Production.</title>
        <authorList>
            <person name="Xiao H."/>
            <person name="Shao Z."/>
            <person name="Jiang Y."/>
            <person name="Dole S."/>
            <person name="Zhao H."/>
        </authorList>
    </citation>
    <scope>NUCLEOTIDE SEQUENCE [LARGE SCALE GENOMIC DNA]</scope>
    <source>
        <strain evidence="2">SD108</strain>
    </source>
</reference>
<dbReference type="Proteomes" id="UP000189274">
    <property type="component" value="Unassembled WGS sequence"/>
</dbReference>
<accession>A0A099P1A6</accession>
<organism evidence="2 5">
    <name type="scientific">Pichia kudriavzevii</name>
    <name type="common">Yeast</name>
    <name type="synonym">Issatchenkia orientalis</name>
    <dbReference type="NCBI Taxonomy" id="4909"/>
    <lineage>
        <taxon>Eukaryota</taxon>
        <taxon>Fungi</taxon>
        <taxon>Dikarya</taxon>
        <taxon>Ascomycota</taxon>
        <taxon>Saccharomycotina</taxon>
        <taxon>Pichiomycetes</taxon>
        <taxon>Pichiales</taxon>
        <taxon>Pichiaceae</taxon>
        <taxon>Pichia</taxon>
    </lineage>
</organism>
<feature type="compositionally biased region" description="Polar residues" evidence="1">
    <location>
        <begin position="9"/>
        <end position="21"/>
    </location>
</feature>
<dbReference type="EMBL" id="JQFK01000016">
    <property type="protein sequence ID" value="KGK38700.1"/>
    <property type="molecule type" value="Genomic_DNA"/>
</dbReference>
<evidence type="ECO:0000313" key="3">
    <source>
        <dbReference type="EMBL" id="ONH76667.1"/>
    </source>
</evidence>
<evidence type="ECO:0000313" key="2">
    <source>
        <dbReference type="EMBL" id="KGK38700.1"/>
    </source>
</evidence>
<dbReference type="VEuPathDB" id="FungiDB:C5L36_0A04630"/>
<reference evidence="4 7" key="5">
    <citation type="submission" date="2017-05" db="EMBL/GenBank/DDBJ databases">
        <title>The Genome Sequence of Candida krusei Ckrusei653.</title>
        <authorList>
            <person name="Cuomo C."/>
            <person name="Forche A."/>
            <person name="Young S."/>
            <person name="Abouelleil A."/>
            <person name="Cao P."/>
            <person name="Chapman S."/>
            <person name="Cusick C."/>
            <person name="Shea T."/>
            <person name="Nusbaum C."/>
            <person name="Birren B."/>
        </authorList>
    </citation>
    <scope>NUCLEOTIDE SEQUENCE [LARGE SCALE GENOMIC DNA]</scope>
    <source>
        <strain evidence="4 7">Ckrusei653</strain>
    </source>
</reference>
<evidence type="ECO:0000313" key="4">
    <source>
        <dbReference type="EMBL" id="OUT23351.1"/>
    </source>
</evidence>
<dbReference type="AlphaFoldDB" id="A0A099P1A6"/>
<evidence type="ECO:0000313" key="5">
    <source>
        <dbReference type="Proteomes" id="UP000029867"/>
    </source>
</evidence>
<evidence type="ECO:0000313" key="6">
    <source>
        <dbReference type="Proteomes" id="UP000189274"/>
    </source>
</evidence>
<reference evidence="3" key="4">
    <citation type="submission" date="2017-01" db="EMBL/GenBank/DDBJ databases">
        <authorList>
            <person name="Mah S.A."/>
            <person name="Swanson W.J."/>
            <person name="Moy G.W."/>
            <person name="Vacquier V.D."/>
        </authorList>
    </citation>
    <scope>NUCLEOTIDE SEQUENCE [LARGE SCALE GENOMIC DNA]</scope>
    <source>
        <strain evidence="3">129</strain>
    </source>
</reference>
<proteinExistence type="predicted"/>
<dbReference type="EMBL" id="NHMM01000002">
    <property type="protein sequence ID" value="OUT23351.1"/>
    <property type="molecule type" value="Genomic_DNA"/>
</dbReference>
<protein>
    <submittedName>
        <fullName evidence="2">Uncharacterized protein</fullName>
    </submittedName>
</protein>
<gene>
    <name evidence="3" type="ORF">BOH78_0931</name>
    <name evidence="4" type="ORF">CAS74_001669</name>
    <name evidence="2" type="ORF">JL09_g2113</name>
</gene>
<reference evidence="5" key="1">
    <citation type="journal article" date="2014" name="Microb. Cell Fact.">
        <title>Exploiting Issatchenkia orientalis SD108 for succinic acid production.</title>
        <authorList>
            <person name="Xiao H."/>
            <person name="Shao Z."/>
            <person name="Jiang Y."/>
            <person name="Dole S."/>
            <person name="Zhao H."/>
        </authorList>
    </citation>
    <scope>NUCLEOTIDE SEQUENCE [LARGE SCALE GENOMIC DNA]</scope>
    <source>
        <strain evidence="5">SD108</strain>
    </source>
</reference>
<dbReference type="Proteomes" id="UP000195871">
    <property type="component" value="Unassembled WGS sequence"/>
</dbReference>
<comment type="caution">
    <text evidence="2">The sequence shown here is derived from an EMBL/GenBank/DDBJ whole genome shotgun (WGS) entry which is preliminary data.</text>
</comment>
<evidence type="ECO:0000313" key="7">
    <source>
        <dbReference type="Proteomes" id="UP000195871"/>
    </source>
</evidence>
<feature type="region of interest" description="Disordered" evidence="1">
    <location>
        <begin position="1"/>
        <end position="23"/>
    </location>
</feature>
<name>A0A099P1A6_PICKU</name>
<dbReference type="HOGENOM" id="CLU_1310304_0_0_1"/>
<sequence>MSLEVFQEENPNGGNLNANTENIEEDWPDMEIDPYVGLVRTIENMQLVEVPFYKLKWKRIATSHGNLDYDLTKESLAQFEDNVINLISNIEIHPVVKEIIYRMLSSWDIEALTSHGLDAAFLDLRVDGKTVHKYREYKELMEIVEMKISDIFSAVNFDCLMDGVKQCPTFSQCTNILRLRDGRDKFNLSTLSIAHKYYVVRETLLSQERG</sequence>